<organism evidence="3 4">
    <name type="scientific">Azohydromonas lata</name>
    <dbReference type="NCBI Taxonomy" id="45677"/>
    <lineage>
        <taxon>Bacteria</taxon>
        <taxon>Pseudomonadati</taxon>
        <taxon>Pseudomonadota</taxon>
        <taxon>Betaproteobacteria</taxon>
        <taxon>Burkholderiales</taxon>
        <taxon>Sphaerotilaceae</taxon>
        <taxon>Azohydromonas</taxon>
    </lineage>
</organism>
<dbReference type="RefSeq" id="WP_322464226.1">
    <property type="nucleotide sequence ID" value="NZ_JAXOJX010000002.1"/>
</dbReference>
<dbReference type="InterPro" id="IPR025695">
    <property type="entry name" value="DoxX-like"/>
</dbReference>
<dbReference type="PANTHER" id="PTHR12126">
    <property type="entry name" value="NADH-UBIQUINONE OXIDOREDUCTASE 39 KDA SUBUNIT-RELATED"/>
    <property type="match status" value="1"/>
</dbReference>
<feature type="transmembrane region" description="Helical" evidence="1">
    <location>
        <begin position="378"/>
        <end position="396"/>
    </location>
</feature>
<dbReference type="Pfam" id="PF13781">
    <property type="entry name" value="DoxX_3"/>
    <property type="match status" value="1"/>
</dbReference>
<feature type="domain" description="NAD(P)-binding" evidence="2">
    <location>
        <begin position="7"/>
        <end position="149"/>
    </location>
</feature>
<feature type="transmembrane region" description="Helical" evidence="1">
    <location>
        <begin position="310"/>
        <end position="331"/>
    </location>
</feature>
<sequence>MKVLLTGASGFMGSRLRQALLEAGHHVVAVARHARPSASEPARLQWLALDFTQATTPAQWLAHLQGVDAVVNAVGIFRESGSQTFDALHHRAPAALFQACAQAGVRRVIQISALGVQAGATAYQRSKHAADEALLSLPLDATVVQPSLVFGEDGPSARFFLSLASLPLLALPRSGPLQPVHVDDAVAAVVALLRAPVARWSGRRVPLVGPQPLPLAEYLQALRAAQGLPRAPVLRVPAPLGALGARVAGALGSTLLDADSWDMLQQGNAAPADGITALLGRAPRPPRDFIPRGRADAARAHARLAWTLPLLRLSLALVWLITAVVSFGLYPVQKSYELLGRTGVPPALQPLMLYGACGLDLLLGVLTVWPLRPRARRRLWAAQALLIAFYTVLITWRLPEFWLHPYGPLSKNLPILAALALLAALEPGDPRDRPPPPAPEAR</sequence>
<dbReference type="Pfam" id="PF13460">
    <property type="entry name" value="NAD_binding_10"/>
    <property type="match status" value="1"/>
</dbReference>
<dbReference type="SUPFAM" id="SSF51735">
    <property type="entry name" value="NAD(P)-binding Rossmann-fold domains"/>
    <property type="match status" value="1"/>
</dbReference>
<dbReference type="Gene3D" id="3.40.50.720">
    <property type="entry name" value="NAD(P)-binding Rossmann-like Domain"/>
    <property type="match status" value="1"/>
</dbReference>
<evidence type="ECO:0000313" key="4">
    <source>
        <dbReference type="Proteomes" id="UP001293718"/>
    </source>
</evidence>
<evidence type="ECO:0000313" key="3">
    <source>
        <dbReference type="EMBL" id="MDZ5455373.1"/>
    </source>
</evidence>
<dbReference type="InterPro" id="IPR016040">
    <property type="entry name" value="NAD(P)-bd_dom"/>
</dbReference>
<dbReference type="PANTHER" id="PTHR12126:SF11">
    <property type="entry name" value="NADH DEHYDROGENASE [UBIQUINONE] 1 ALPHA SUBCOMPLEX SUBUNIT 9, MITOCHONDRIAL"/>
    <property type="match status" value="1"/>
</dbReference>
<gene>
    <name evidence="3" type="ORF">SM757_02175</name>
</gene>
<keyword evidence="1" id="KW-1133">Transmembrane helix</keyword>
<feature type="transmembrane region" description="Helical" evidence="1">
    <location>
        <begin position="351"/>
        <end position="371"/>
    </location>
</feature>
<protein>
    <submittedName>
        <fullName evidence="3">SDR family oxidoreductase</fullName>
    </submittedName>
</protein>
<proteinExistence type="predicted"/>
<keyword evidence="4" id="KW-1185">Reference proteome</keyword>
<dbReference type="EMBL" id="JAXOJX010000002">
    <property type="protein sequence ID" value="MDZ5455373.1"/>
    <property type="molecule type" value="Genomic_DNA"/>
</dbReference>
<reference evidence="3 4" key="1">
    <citation type="submission" date="2023-11" db="EMBL/GenBank/DDBJ databases">
        <title>Draft genome of Azohydromonas lata strain H1 (DSM1123), a polyhydroxyalkanoate producer.</title>
        <authorList>
            <person name="Traversa D."/>
            <person name="D'Addabbo P."/>
            <person name="Pazzani C."/>
            <person name="Manzari C."/>
            <person name="Chiara M."/>
            <person name="Scrascia M."/>
        </authorList>
    </citation>
    <scope>NUCLEOTIDE SEQUENCE [LARGE SCALE GENOMIC DNA]</scope>
    <source>
        <strain evidence="3 4">H1</strain>
    </source>
</reference>
<dbReference type="InterPro" id="IPR051207">
    <property type="entry name" value="ComplexI_NDUFA9_subunit"/>
</dbReference>
<accession>A0ABU5IBM5</accession>
<keyword evidence="1" id="KW-0812">Transmembrane</keyword>
<comment type="caution">
    <text evidence="3">The sequence shown here is derived from an EMBL/GenBank/DDBJ whole genome shotgun (WGS) entry which is preliminary data.</text>
</comment>
<evidence type="ECO:0000256" key="1">
    <source>
        <dbReference type="SAM" id="Phobius"/>
    </source>
</evidence>
<dbReference type="InterPro" id="IPR036291">
    <property type="entry name" value="NAD(P)-bd_dom_sf"/>
</dbReference>
<name>A0ABU5IBM5_9BURK</name>
<keyword evidence="1" id="KW-0472">Membrane</keyword>
<dbReference type="Proteomes" id="UP001293718">
    <property type="component" value="Unassembled WGS sequence"/>
</dbReference>
<evidence type="ECO:0000259" key="2">
    <source>
        <dbReference type="Pfam" id="PF13460"/>
    </source>
</evidence>